<gene>
    <name evidence="1" type="ORF">G3A44_08075</name>
</gene>
<proteinExistence type="predicted"/>
<dbReference type="Proteomes" id="UP000484255">
    <property type="component" value="Unassembled WGS sequence"/>
</dbReference>
<accession>A0A7C9PGK5</accession>
<dbReference type="AlphaFoldDB" id="A0A7C9PGK5"/>
<dbReference type="InterPro" id="IPR036514">
    <property type="entry name" value="SGNH_hydro_sf"/>
</dbReference>
<dbReference type="PROSITE" id="PS51257">
    <property type="entry name" value="PROKAR_LIPOPROTEIN"/>
    <property type="match status" value="1"/>
</dbReference>
<dbReference type="GO" id="GO:0016788">
    <property type="term" value="F:hydrolase activity, acting on ester bonds"/>
    <property type="evidence" value="ECO:0007669"/>
    <property type="project" value="UniProtKB-ARBA"/>
</dbReference>
<comment type="caution">
    <text evidence="1">The sequence shown here is derived from an EMBL/GenBank/DDBJ whole genome shotgun (WGS) entry which is preliminary data.</text>
</comment>
<dbReference type="Gene3D" id="3.40.50.1110">
    <property type="entry name" value="SGNH hydrolase"/>
    <property type="match status" value="1"/>
</dbReference>
<dbReference type="EMBL" id="JAAGOH010000007">
    <property type="protein sequence ID" value="NDY91149.1"/>
    <property type="molecule type" value="Genomic_DNA"/>
</dbReference>
<evidence type="ECO:0000313" key="1">
    <source>
        <dbReference type="EMBL" id="NDY91149.1"/>
    </source>
</evidence>
<dbReference type="RefSeq" id="WP_163457000.1">
    <property type="nucleotide sequence ID" value="NZ_JAAGOH010000007.1"/>
</dbReference>
<evidence type="ECO:0000313" key="2">
    <source>
        <dbReference type="Proteomes" id="UP000484255"/>
    </source>
</evidence>
<reference evidence="1 2" key="1">
    <citation type="submission" date="2020-02" db="EMBL/GenBank/DDBJ databases">
        <title>Ideonella bacterium strain TBM-1.</title>
        <authorList>
            <person name="Chen W.-M."/>
        </authorList>
    </citation>
    <scope>NUCLEOTIDE SEQUENCE [LARGE SCALE GENOMIC DNA]</scope>
    <source>
        <strain evidence="1 2">TBM-1</strain>
    </source>
</reference>
<organism evidence="1 2">
    <name type="scientific">Ideonella livida</name>
    <dbReference type="NCBI Taxonomy" id="2707176"/>
    <lineage>
        <taxon>Bacteria</taxon>
        <taxon>Pseudomonadati</taxon>
        <taxon>Pseudomonadota</taxon>
        <taxon>Betaproteobacteria</taxon>
        <taxon>Burkholderiales</taxon>
        <taxon>Sphaerotilaceae</taxon>
        <taxon>Ideonella</taxon>
    </lineage>
</organism>
<protein>
    <recommendedName>
        <fullName evidence="3">Esterase</fullName>
    </recommendedName>
</protein>
<name>A0A7C9PGK5_9BURK</name>
<sequence length="340" mass="35821">MSSFLSRRALGLGGLLLSLVLALAACGGSVSRLDPFVAERMIVFGDELSLLDDGLSTGNASQYGLNAVSSADSATISCNDNGGGRRRLWVQALADYYGLVFAPCNPSGLRASQLKAFMRAGYGATVASVALQIKGFREDLYGGFGAQDMVTVLAGLHDVMQVYGDNDSYPNDAAKLAEVRARGEQLGALVNGIIDEGPRVIVSQILDVGLTPYAQSLGNAEAKRLTALTNAFNDGLRLTVRNDGTKIGLVEMDTIARSAHQNSAYNHVDLACDEDHRSNPEEALTGADQGGSLLGCTTQTLTSDGAATTHLWADALHPNVYMISYTLGLAAVSRARNNPF</sequence>
<evidence type="ECO:0008006" key="3">
    <source>
        <dbReference type="Google" id="ProtNLM"/>
    </source>
</evidence>
<keyword evidence="2" id="KW-1185">Reference proteome</keyword>